<accession>A0A2S2PW88</accession>
<gene>
    <name evidence="1" type="ORF">g.27062</name>
</gene>
<dbReference type="OrthoDB" id="69229at2759"/>
<evidence type="ECO:0000313" key="1">
    <source>
        <dbReference type="EMBL" id="MBY69805.1"/>
    </source>
</evidence>
<dbReference type="EMBL" id="GGMS01000602">
    <property type="protein sequence ID" value="MBY69805.1"/>
    <property type="molecule type" value="Transcribed_RNA"/>
</dbReference>
<organism evidence="1">
    <name type="scientific">Sipha flava</name>
    <name type="common">yellow sugarcane aphid</name>
    <dbReference type="NCBI Taxonomy" id="143950"/>
    <lineage>
        <taxon>Eukaryota</taxon>
        <taxon>Metazoa</taxon>
        <taxon>Ecdysozoa</taxon>
        <taxon>Arthropoda</taxon>
        <taxon>Hexapoda</taxon>
        <taxon>Insecta</taxon>
        <taxon>Pterygota</taxon>
        <taxon>Neoptera</taxon>
        <taxon>Paraneoptera</taxon>
        <taxon>Hemiptera</taxon>
        <taxon>Sternorrhyncha</taxon>
        <taxon>Aphidomorpha</taxon>
        <taxon>Aphidoidea</taxon>
        <taxon>Aphididae</taxon>
        <taxon>Sipha</taxon>
    </lineage>
</organism>
<name>A0A2S2PW88_9HEMI</name>
<dbReference type="AlphaFoldDB" id="A0A2S2PW88"/>
<reference evidence="1" key="1">
    <citation type="submission" date="2018-04" db="EMBL/GenBank/DDBJ databases">
        <title>Transcriptome assembly of Sipha flava.</title>
        <authorList>
            <person name="Scully E.D."/>
            <person name="Geib S.M."/>
            <person name="Palmer N.A."/>
            <person name="Koch K."/>
            <person name="Bradshaw J."/>
            <person name="Heng-Moss T."/>
            <person name="Sarath G."/>
        </authorList>
    </citation>
    <scope>NUCLEOTIDE SEQUENCE</scope>
</reference>
<proteinExistence type="predicted"/>
<protein>
    <submittedName>
        <fullName evidence="1">Uncharacterized protein</fullName>
    </submittedName>
</protein>
<sequence>MELSSEELLCRKNTLKQFENYIHNATKTLENFTKKIGWSLDKTPTDDSLVKCTLKSKQKIPPLNFDGSHPKILEFNGYESLYAAYCSSSSSLKIGKLFNFAYFFKCLN</sequence>